<dbReference type="Proteomes" id="UP001596413">
    <property type="component" value="Unassembled WGS sequence"/>
</dbReference>
<comment type="caution">
    <text evidence="2">The sequence shown here is derived from an EMBL/GenBank/DDBJ whole genome shotgun (WGS) entry which is preliminary data.</text>
</comment>
<evidence type="ECO:0000313" key="3">
    <source>
        <dbReference type="Proteomes" id="UP001596413"/>
    </source>
</evidence>
<feature type="chain" id="PRO_5045850492" description="Small secreted protein" evidence="1">
    <location>
        <begin position="21"/>
        <end position="183"/>
    </location>
</feature>
<name>A0ABW2GEA2_9ACTN</name>
<evidence type="ECO:0008006" key="4">
    <source>
        <dbReference type="Google" id="ProtNLM"/>
    </source>
</evidence>
<accession>A0ABW2GEA2</accession>
<dbReference type="EMBL" id="JBHSZO010000018">
    <property type="protein sequence ID" value="MFC7219099.1"/>
    <property type="molecule type" value="Genomic_DNA"/>
</dbReference>
<dbReference type="RefSeq" id="WP_386414628.1">
    <property type="nucleotide sequence ID" value="NZ_JBHSZO010000018.1"/>
</dbReference>
<proteinExistence type="predicted"/>
<feature type="signal peptide" evidence="1">
    <location>
        <begin position="1"/>
        <end position="20"/>
    </location>
</feature>
<organism evidence="2 3">
    <name type="scientific">Streptomyces polyrhachis</name>
    <dbReference type="NCBI Taxonomy" id="1282885"/>
    <lineage>
        <taxon>Bacteria</taxon>
        <taxon>Bacillati</taxon>
        <taxon>Actinomycetota</taxon>
        <taxon>Actinomycetes</taxon>
        <taxon>Kitasatosporales</taxon>
        <taxon>Streptomycetaceae</taxon>
        <taxon>Streptomyces</taxon>
    </lineage>
</organism>
<gene>
    <name evidence="2" type="ORF">ACFQLX_13115</name>
</gene>
<evidence type="ECO:0000256" key="1">
    <source>
        <dbReference type="SAM" id="SignalP"/>
    </source>
</evidence>
<protein>
    <recommendedName>
        <fullName evidence="4">Small secreted protein</fullName>
    </recommendedName>
</protein>
<reference evidence="3" key="1">
    <citation type="journal article" date="2019" name="Int. J. Syst. Evol. Microbiol.">
        <title>The Global Catalogue of Microorganisms (GCM) 10K type strain sequencing project: providing services to taxonomists for standard genome sequencing and annotation.</title>
        <authorList>
            <consortium name="The Broad Institute Genomics Platform"/>
            <consortium name="The Broad Institute Genome Sequencing Center for Infectious Disease"/>
            <person name="Wu L."/>
            <person name="Ma J."/>
        </authorList>
    </citation>
    <scope>NUCLEOTIDE SEQUENCE [LARGE SCALE GENOMIC DNA]</scope>
    <source>
        <strain evidence="3">CGMCC 1.13681</strain>
    </source>
</reference>
<keyword evidence="1" id="KW-0732">Signal</keyword>
<dbReference type="PROSITE" id="PS51257">
    <property type="entry name" value="PROKAR_LIPOPROTEIN"/>
    <property type="match status" value="1"/>
</dbReference>
<sequence length="183" mass="19436">MLLRKIAATAAVVCAALALTGCGSDDGPKQTPGLNWADGLCQQLDKSGDMVSFPEVDMKKPKEAQASMLVFLTAMDTQLGAVEKWMKKTGAPEVDGTKEGYDKAVANLAHTRSELGKARTKLKDAKVTTTGSLVKVLASLDKDMAALNDYAGPHEELKKNEALKPAFAEAPKCLLVEKETKGS</sequence>
<keyword evidence="3" id="KW-1185">Reference proteome</keyword>
<evidence type="ECO:0000313" key="2">
    <source>
        <dbReference type="EMBL" id="MFC7219099.1"/>
    </source>
</evidence>